<reference evidence="1 2" key="1">
    <citation type="journal article" date="1992" name="Lakartidningen">
        <title>[Penicillin V and not amoxicillin is the first choice preparation in acute otitis].</title>
        <authorList>
            <person name="Kamme C."/>
            <person name="Lundgren K."/>
            <person name="Prellner K."/>
        </authorList>
    </citation>
    <scope>NUCLEOTIDE SEQUENCE [LARGE SCALE GENOMIC DNA]</scope>
    <source>
        <strain evidence="1 2">PC3714II</strain>
    </source>
</reference>
<organism evidence="1 2">
    <name type="scientific">Brachyspira aalborgi</name>
    <dbReference type="NCBI Taxonomy" id="29522"/>
    <lineage>
        <taxon>Bacteria</taxon>
        <taxon>Pseudomonadati</taxon>
        <taxon>Spirochaetota</taxon>
        <taxon>Spirochaetia</taxon>
        <taxon>Brachyspirales</taxon>
        <taxon>Brachyspiraceae</taxon>
        <taxon>Brachyspira</taxon>
    </lineage>
</organism>
<dbReference type="RefSeq" id="WP_147525961.1">
    <property type="nucleotide sequence ID" value="NZ_SAYG01000006.1"/>
</dbReference>
<proteinExistence type="predicted"/>
<protein>
    <submittedName>
        <fullName evidence="1">Uncharacterized protein</fullName>
    </submittedName>
</protein>
<name>A0A5C8F9N2_9SPIR</name>
<comment type="caution">
    <text evidence="1">The sequence shown here is derived from an EMBL/GenBank/DDBJ whole genome shotgun (WGS) entry which is preliminary data.</text>
</comment>
<dbReference type="EMBL" id="SAYG01000006">
    <property type="protein sequence ID" value="TXJ45310.1"/>
    <property type="molecule type" value="Genomic_DNA"/>
</dbReference>
<evidence type="ECO:0000313" key="1">
    <source>
        <dbReference type="EMBL" id="TXJ45310.1"/>
    </source>
</evidence>
<sequence length="201" mass="24225">MFKKIKEYLNKREEAKFKANMTDAKIYSERLRKLYPDLDIDWDYSEEKYDKYGNVYRDKEIIAIVSCSDYCIDNDKAIKQFVKNGGILIWINDFDMYKKVKYLKKKNIDYLLIQDKSELGYNNKNMNIFDSESENDLYGEPEIECKEFVKNGGLIIYLNDKNLDKKIEILDEKGIPFMLVSEERYLEFNNENRRIDWQKEL</sequence>
<accession>A0A5C8F9N2</accession>
<dbReference type="Proteomes" id="UP000324574">
    <property type="component" value="Unassembled WGS sequence"/>
</dbReference>
<evidence type="ECO:0000313" key="2">
    <source>
        <dbReference type="Proteomes" id="UP000324574"/>
    </source>
</evidence>
<dbReference type="AlphaFoldDB" id="A0A5C8F9N2"/>
<gene>
    <name evidence="1" type="ORF">EPJ70_02685</name>
</gene>